<dbReference type="InterPro" id="IPR041164">
    <property type="entry name" value="LDcluster4"/>
</dbReference>
<dbReference type="GO" id="GO:0005829">
    <property type="term" value="C:cytosol"/>
    <property type="evidence" value="ECO:0007669"/>
    <property type="project" value="TreeGrafter"/>
</dbReference>
<dbReference type="PANTHER" id="PTHR43393:SF3">
    <property type="entry name" value="LYSINE DECARBOXYLASE-LIKE PROTEIN"/>
    <property type="match status" value="1"/>
</dbReference>
<reference evidence="1" key="1">
    <citation type="journal article" date="2014" name="Int. J. Syst. Evol. Microbiol.">
        <title>Complete genome sequence of Corynebacterium casei LMG S-19264T (=DSM 44701T), isolated from a smear-ripened cheese.</title>
        <authorList>
            <consortium name="US DOE Joint Genome Institute (JGI-PGF)"/>
            <person name="Walter F."/>
            <person name="Albersmeier A."/>
            <person name="Kalinowski J."/>
            <person name="Ruckert C."/>
        </authorList>
    </citation>
    <scope>NUCLEOTIDE SEQUENCE</scope>
    <source>
        <strain evidence="1">CGMCC 1.10749</strain>
    </source>
</reference>
<organism evidence="1 2">
    <name type="scientific">Knoellia flava</name>
    <dbReference type="NCBI Taxonomy" id="913969"/>
    <lineage>
        <taxon>Bacteria</taxon>
        <taxon>Bacillati</taxon>
        <taxon>Actinomycetota</taxon>
        <taxon>Actinomycetes</taxon>
        <taxon>Micrococcales</taxon>
        <taxon>Intrasporangiaceae</taxon>
        <taxon>Knoellia</taxon>
    </lineage>
</organism>
<proteinExistence type="predicted"/>
<dbReference type="AlphaFoldDB" id="A0A8H9FU78"/>
<dbReference type="Pfam" id="PF18306">
    <property type="entry name" value="LDcluster4"/>
    <property type="match status" value="1"/>
</dbReference>
<dbReference type="Gene3D" id="3.40.50.450">
    <property type="match status" value="1"/>
</dbReference>
<comment type="caution">
    <text evidence="1">The sequence shown here is derived from an EMBL/GenBank/DDBJ whole genome shotgun (WGS) entry which is preliminary data.</text>
</comment>
<accession>A0A8H9FU78</accession>
<dbReference type="SUPFAM" id="SSF102405">
    <property type="entry name" value="MCP/YpsA-like"/>
    <property type="match status" value="1"/>
</dbReference>
<evidence type="ECO:0000313" key="1">
    <source>
        <dbReference type="EMBL" id="GGB86372.1"/>
    </source>
</evidence>
<evidence type="ECO:0000313" key="2">
    <source>
        <dbReference type="Proteomes" id="UP000628079"/>
    </source>
</evidence>
<dbReference type="PANTHER" id="PTHR43393">
    <property type="entry name" value="CYTOKININ RIBOSIDE 5'-MONOPHOSPHATE PHOSPHORIBOHYDROLASE"/>
    <property type="match status" value="1"/>
</dbReference>
<dbReference type="InterPro" id="IPR052341">
    <property type="entry name" value="LOG_family_nucleotidases"/>
</dbReference>
<dbReference type="EMBL" id="BMEA01000002">
    <property type="protein sequence ID" value="GGB86372.1"/>
    <property type="molecule type" value="Genomic_DNA"/>
</dbReference>
<gene>
    <name evidence="1" type="ORF">GCM10011314_27690</name>
</gene>
<name>A0A8H9FU78_9MICO</name>
<sequence length="367" mass="39203">MDEIETLGDLDAALSSGAPLAGRRIQDLDLTGHEDELLGRTDLEALVVLGGRLSPALDAHLRLHGALVFPTDPHAPVNPYRATLYQPHELYAGLAERGYERTPDALAYHWSRDATLRHDVFVSLLRAIHDDSVSDALTEFLGDSPVVGVMGGHALSRESEAYAGAARLGHRLASAGLVVATGGGPGAMEAANLGALCPTEDVLRDALGRLAGIPSFRPSIDDWAGIALEVHDDVLRQPVADSRVRSIGIPTWFYGHEPPNVFCNGIAKYFSNAVREDGLLARSTAGLVVLHGAAGTVQEIFQSVTPLYYAEAERTLPPLVLVGVDHWSRAVPVWNAIEALGRDRGLGEVVHLVDTVEEAAEVVLSRA</sequence>
<dbReference type="RefSeq" id="WP_035946487.1">
    <property type="nucleotide sequence ID" value="NZ_BMEA01000002.1"/>
</dbReference>
<evidence type="ECO:0008006" key="3">
    <source>
        <dbReference type="Google" id="ProtNLM"/>
    </source>
</evidence>
<dbReference type="Proteomes" id="UP000628079">
    <property type="component" value="Unassembled WGS sequence"/>
</dbReference>
<protein>
    <recommendedName>
        <fullName evidence="3">Rossmann fold nucleotide-binding protein</fullName>
    </recommendedName>
</protein>
<reference evidence="1" key="2">
    <citation type="submission" date="2020-09" db="EMBL/GenBank/DDBJ databases">
        <authorList>
            <person name="Sun Q."/>
            <person name="Zhou Y."/>
        </authorList>
    </citation>
    <scope>NUCLEOTIDE SEQUENCE</scope>
    <source>
        <strain evidence="1">CGMCC 1.10749</strain>
    </source>
</reference>